<dbReference type="Proteomes" id="UP000657372">
    <property type="component" value="Unassembled WGS sequence"/>
</dbReference>
<dbReference type="InterPro" id="IPR025827">
    <property type="entry name" value="Zn_ribbon_recom_dom"/>
</dbReference>
<evidence type="ECO:0000313" key="6">
    <source>
        <dbReference type="Proteomes" id="UP000657372"/>
    </source>
</evidence>
<name>A0ABS0ESX1_9BURK</name>
<feature type="coiled-coil region" evidence="3">
    <location>
        <begin position="145"/>
        <end position="172"/>
    </location>
</feature>
<protein>
    <submittedName>
        <fullName evidence="5">Zinc ribbon domain-containing protein</fullName>
    </submittedName>
</protein>
<organism evidence="5 6">
    <name type="scientific">Herminiimonas contaminans</name>
    <dbReference type="NCBI Taxonomy" id="1111140"/>
    <lineage>
        <taxon>Bacteria</taxon>
        <taxon>Pseudomonadati</taxon>
        <taxon>Pseudomonadota</taxon>
        <taxon>Betaproteobacteria</taxon>
        <taxon>Burkholderiales</taxon>
        <taxon>Oxalobacteraceae</taxon>
        <taxon>Herminiimonas</taxon>
    </lineage>
</organism>
<evidence type="ECO:0000256" key="2">
    <source>
        <dbReference type="ARBA" id="ARBA00023172"/>
    </source>
</evidence>
<evidence type="ECO:0000256" key="3">
    <source>
        <dbReference type="SAM" id="Coils"/>
    </source>
</evidence>
<feature type="domain" description="Recombinase zinc beta ribbon" evidence="4">
    <location>
        <begin position="25"/>
        <end position="82"/>
    </location>
</feature>
<keyword evidence="1" id="KW-0238">DNA-binding</keyword>
<keyword evidence="2" id="KW-0233">DNA recombination</keyword>
<accession>A0ABS0ESX1</accession>
<reference evidence="5 6" key="1">
    <citation type="submission" date="2020-11" db="EMBL/GenBank/DDBJ databases">
        <title>WGS of Herminiimonas contaminans strain Marseille-Q4544 isolated from planarians Schmidtea mediterranea.</title>
        <authorList>
            <person name="Kangale L."/>
        </authorList>
    </citation>
    <scope>NUCLEOTIDE SEQUENCE [LARGE SCALE GENOMIC DNA]</scope>
    <source>
        <strain evidence="5 6">Marseille-Q4544</strain>
    </source>
</reference>
<evidence type="ECO:0000313" key="5">
    <source>
        <dbReference type="EMBL" id="MBF8176957.1"/>
    </source>
</evidence>
<dbReference type="PANTHER" id="PTHR30461">
    <property type="entry name" value="DNA-INVERTASE FROM LAMBDOID PROPHAGE"/>
    <property type="match status" value="1"/>
</dbReference>
<dbReference type="PANTHER" id="PTHR30461:SF2">
    <property type="entry name" value="SERINE RECOMBINASE PINE-RELATED"/>
    <property type="match status" value="1"/>
</dbReference>
<evidence type="ECO:0000256" key="1">
    <source>
        <dbReference type="ARBA" id="ARBA00023125"/>
    </source>
</evidence>
<proteinExistence type="predicted"/>
<dbReference type="EMBL" id="JADOEL010000003">
    <property type="protein sequence ID" value="MBF8176957.1"/>
    <property type="molecule type" value="Genomic_DNA"/>
</dbReference>
<dbReference type="Pfam" id="PF13408">
    <property type="entry name" value="Zn_ribbon_recom"/>
    <property type="match status" value="1"/>
</dbReference>
<gene>
    <name evidence="5" type="ORF">IXC47_04590</name>
</gene>
<keyword evidence="3" id="KW-0175">Coiled coil</keyword>
<sequence>MKIQNAISDRAPLVDTGSPHSQHFFTGMMRCGQCDCAMHIASGTGRGKVYHYYICANAKKHQGCKGRRVNATEVDDYLIQVMLDEVLTRDRVRTIVREIQSEASKWWSDREKRRANIVAEIRMCEKKRSKLFEILELHGKDAPNLGDLTERMRELKQQIENWEINLIALEAEADPVLDISEKDIVDAADTLRGLVLNCEDPVTLRTFFSSFVKRVVLEADKVVIEYDSSKLMNHETSVVHSKNKWLPDLDSNQGPAD</sequence>
<evidence type="ECO:0000259" key="4">
    <source>
        <dbReference type="Pfam" id="PF13408"/>
    </source>
</evidence>
<comment type="caution">
    <text evidence="5">The sequence shown here is derived from an EMBL/GenBank/DDBJ whole genome shotgun (WGS) entry which is preliminary data.</text>
</comment>
<keyword evidence="6" id="KW-1185">Reference proteome</keyword>
<dbReference type="InterPro" id="IPR050639">
    <property type="entry name" value="SSR_resolvase"/>
</dbReference>